<reference evidence="3" key="1">
    <citation type="journal article" date="2019" name="Int. J. Syst. Evol. Microbiol.">
        <title>The Global Catalogue of Microorganisms (GCM) 10K type strain sequencing project: providing services to taxonomists for standard genome sequencing and annotation.</title>
        <authorList>
            <consortium name="The Broad Institute Genomics Platform"/>
            <consortium name="The Broad Institute Genome Sequencing Center for Infectious Disease"/>
            <person name="Wu L."/>
            <person name="Ma J."/>
        </authorList>
    </citation>
    <scope>NUCLEOTIDE SEQUENCE [LARGE SCALE GENOMIC DNA]</scope>
    <source>
        <strain evidence="3">JCM 16722</strain>
    </source>
</reference>
<evidence type="ECO:0000313" key="2">
    <source>
        <dbReference type="EMBL" id="GAA4170738.1"/>
    </source>
</evidence>
<comment type="caution">
    <text evidence="2">The sequence shown here is derived from an EMBL/GenBank/DDBJ whole genome shotgun (WGS) entry which is preliminary data.</text>
</comment>
<name>A0ABP7ZUP4_9SPHI</name>
<dbReference type="EMBL" id="BAAAZK010000002">
    <property type="protein sequence ID" value="GAA4170738.1"/>
    <property type="molecule type" value="Genomic_DNA"/>
</dbReference>
<evidence type="ECO:0000256" key="1">
    <source>
        <dbReference type="SAM" id="MobiDB-lite"/>
    </source>
</evidence>
<gene>
    <name evidence="2" type="ORF">GCM10022218_09730</name>
</gene>
<proteinExistence type="predicted"/>
<dbReference type="Proteomes" id="UP001500167">
    <property type="component" value="Unassembled WGS sequence"/>
</dbReference>
<accession>A0ABP7ZUP4</accession>
<sequence length="59" mass="6453">MISVGKKDEIGKKENLASNTGEGSLKSAAVTASPRRVTDRFDIISFIPKTKLNFNTKEI</sequence>
<protein>
    <submittedName>
        <fullName evidence="2">Uncharacterized protein</fullName>
    </submittedName>
</protein>
<keyword evidence="3" id="KW-1185">Reference proteome</keyword>
<feature type="compositionally biased region" description="Basic and acidic residues" evidence="1">
    <location>
        <begin position="1"/>
        <end position="15"/>
    </location>
</feature>
<evidence type="ECO:0000313" key="3">
    <source>
        <dbReference type="Proteomes" id="UP001500167"/>
    </source>
</evidence>
<feature type="region of interest" description="Disordered" evidence="1">
    <location>
        <begin position="1"/>
        <end position="33"/>
    </location>
</feature>
<organism evidence="2 3">
    <name type="scientific">Sphingobacterium ginsenosidimutans</name>
    <dbReference type="NCBI Taxonomy" id="687845"/>
    <lineage>
        <taxon>Bacteria</taxon>
        <taxon>Pseudomonadati</taxon>
        <taxon>Bacteroidota</taxon>
        <taxon>Sphingobacteriia</taxon>
        <taxon>Sphingobacteriales</taxon>
        <taxon>Sphingobacteriaceae</taxon>
        <taxon>Sphingobacterium</taxon>
    </lineage>
</organism>